<feature type="domain" description="Thioester reductase (TE)" evidence="1">
    <location>
        <begin position="8"/>
        <end position="241"/>
    </location>
</feature>
<organism evidence="2 3">
    <name type="scientific">Priestia koreensis</name>
    <dbReference type="NCBI Taxonomy" id="284581"/>
    <lineage>
        <taxon>Bacteria</taxon>
        <taxon>Bacillati</taxon>
        <taxon>Bacillota</taxon>
        <taxon>Bacilli</taxon>
        <taxon>Bacillales</taxon>
        <taxon>Bacillaceae</taxon>
        <taxon>Priestia</taxon>
    </lineage>
</organism>
<dbReference type="InterPro" id="IPR013120">
    <property type="entry name" value="FAR_NAD-bd"/>
</dbReference>
<dbReference type="CDD" id="cd05263">
    <property type="entry name" value="MupV_like_SDR_e"/>
    <property type="match status" value="1"/>
</dbReference>
<evidence type="ECO:0000313" key="2">
    <source>
        <dbReference type="EMBL" id="KOO46206.1"/>
    </source>
</evidence>
<proteinExistence type="predicted"/>
<keyword evidence="3" id="KW-1185">Reference proteome</keyword>
<dbReference type="AlphaFoldDB" id="A0A0M0L556"/>
<dbReference type="RefSeq" id="WP_053401277.1">
    <property type="nucleotide sequence ID" value="NZ_LILC01000013.1"/>
</dbReference>
<dbReference type="EMBL" id="LILC01000013">
    <property type="protein sequence ID" value="KOO46206.1"/>
    <property type="molecule type" value="Genomic_DNA"/>
</dbReference>
<dbReference type="OrthoDB" id="9807212at2"/>
<dbReference type="Gene3D" id="3.40.50.720">
    <property type="entry name" value="NAD(P)-binding Rossmann-like Domain"/>
    <property type="match status" value="1"/>
</dbReference>
<dbReference type="SUPFAM" id="SSF51735">
    <property type="entry name" value="NAD(P)-binding Rossmann-fold domains"/>
    <property type="match status" value="1"/>
</dbReference>
<reference evidence="3" key="1">
    <citation type="submission" date="2015-08" db="EMBL/GenBank/DDBJ databases">
        <title>Fjat-14210 dsm16467.</title>
        <authorList>
            <person name="Liu B."/>
            <person name="Wang J."/>
            <person name="Zhu Y."/>
            <person name="Liu G."/>
            <person name="Chen Q."/>
            <person name="Chen Z."/>
            <person name="Lan J."/>
            <person name="Che J."/>
            <person name="Ge C."/>
            <person name="Shi H."/>
            <person name="Pan Z."/>
            <person name="Liu X."/>
        </authorList>
    </citation>
    <scope>NUCLEOTIDE SEQUENCE [LARGE SCALE GENOMIC DNA]</scope>
    <source>
        <strain evidence="3">DSM 16467</strain>
    </source>
</reference>
<dbReference type="PANTHER" id="PTHR11011:SF45">
    <property type="entry name" value="FATTY ACYL-COA REDUCTASE CG8306-RELATED"/>
    <property type="match status" value="1"/>
</dbReference>
<dbReference type="InterPro" id="IPR026055">
    <property type="entry name" value="FAR"/>
</dbReference>
<protein>
    <submittedName>
        <fullName evidence="2">3-beta hydroxysteroid dehydrogenase</fullName>
    </submittedName>
</protein>
<sequence length="364" mass="41715">MENVYFFTGFPGFIASRLVECLIKQHDASHIYLLVQPSFVTKAELEVRRLVANSTTSFHQYTIIPGDITKPHLNMPHHIQQEITQQITHVFHLAAVYDLAVPENIAYEINVNGTKHVNQFVSTLPHLQRYTYFSTAYVSGTREGTILETELEMNQRFKNHYESTKFQAEKLVQSISIDSPTTIIRPGIVRGDSQTGETIKFDGIYFLLNLFDKIRSFPIIPYLGRGDAQGNFVPVDYILQATLYLSHVDSGIGKTYHLTDPNPYTMKEIYAVMMQEYLNRRPTGVLPLALAKTGLSLSTVRKWLRVEKEALDYFTCKAEYDCTQATEDLKGSHIRCPDFKETIASMLPFYEQYKHDPTKHLTIQ</sequence>
<gene>
    <name evidence="2" type="ORF">AMD01_10095</name>
</gene>
<evidence type="ECO:0000313" key="3">
    <source>
        <dbReference type="Proteomes" id="UP000037558"/>
    </source>
</evidence>
<evidence type="ECO:0000259" key="1">
    <source>
        <dbReference type="Pfam" id="PF07993"/>
    </source>
</evidence>
<dbReference type="GO" id="GO:0080019">
    <property type="term" value="F:alcohol-forming very long-chain fatty acyl-CoA reductase activity"/>
    <property type="evidence" value="ECO:0007669"/>
    <property type="project" value="InterPro"/>
</dbReference>
<dbReference type="InterPro" id="IPR036291">
    <property type="entry name" value="NAD(P)-bd_dom_sf"/>
</dbReference>
<dbReference type="GO" id="GO:0035336">
    <property type="term" value="P:long-chain fatty-acyl-CoA metabolic process"/>
    <property type="evidence" value="ECO:0007669"/>
    <property type="project" value="TreeGrafter"/>
</dbReference>
<dbReference type="Pfam" id="PF07993">
    <property type="entry name" value="NAD_binding_4"/>
    <property type="match status" value="1"/>
</dbReference>
<comment type="caution">
    <text evidence="2">The sequence shown here is derived from an EMBL/GenBank/DDBJ whole genome shotgun (WGS) entry which is preliminary data.</text>
</comment>
<dbReference type="PANTHER" id="PTHR11011">
    <property type="entry name" value="MALE STERILITY PROTEIN 2-RELATED"/>
    <property type="match status" value="1"/>
</dbReference>
<dbReference type="STRING" id="284581.AMD01_10095"/>
<dbReference type="PATRIC" id="fig|284581.3.peg.2104"/>
<dbReference type="Proteomes" id="UP000037558">
    <property type="component" value="Unassembled WGS sequence"/>
</dbReference>
<name>A0A0M0L556_9BACI</name>
<accession>A0A0M0L556</accession>